<evidence type="ECO:0000256" key="9">
    <source>
        <dbReference type="ARBA" id="ARBA00049893"/>
    </source>
</evidence>
<dbReference type="InterPro" id="IPR011324">
    <property type="entry name" value="Cytotoxic_necrot_fac-like_cat"/>
</dbReference>
<dbReference type="GO" id="GO:0017061">
    <property type="term" value="F:S-methyl-5-thioadenosine phosphorylase activity"/>
    <property type="evidence" value="ECO:0007669"/>
    <property type="project" value="UniProtKB-EC"/>
</dbReference>
<dbReference type="GO" id="GO:0016787">
    <property type="term" value="F:hydrolase activity"/>
    <property type="evidence" value="ECO:0007669"/>
    <property type="project" value="UniProtKB-KW"/>
</dbReference>
<keyword evidence="6" id="KW-0862">Zinc</keyword>
<dbReference type="Gene3D" id="3.60.140.10">
    <property type="entry name" value="CNF1/YfiH-like putative cysteine hydrolases"/>
    <property type="match status" value="1"/>
</dbReference>
<evidence type="ECO:0000256" key="6">
    <source>
        <dbReference type="ARBA" id="ARBA00022833"/>
    </source>
</evidence>
<sequence>MFIQAPALASQPTIRHAFFTRQGGASDGIYASLNGGIGSSDDPANVQENRRRMTQALDVAPHALISVYQVHSPDAVIVEGPWTGERPKADAMVTATPGLALGITTADCGPVLFADAQARVIGAAHAGWRGAVTGILESTVAAMERLGARRQDIVAVLGPTISQKAYEVGPDFIERFDREAPGHERFLAPAERPGHAMFDLPGFIGARLETAGIGAFTDLGLCTYSDEERFFSYRRTTHRREPDYGRLISAIALTP</sequence>
<evidence type="ECO:0000256" key="3">
    <source>
        <dbReference type="ARBA" id="ARBA00022679"/>
    </source>
</evidence>
<evidence type="ECO:0000256" key="5">
    <source>
        <dbReference type="ARBA" id="ARBA00022801"/>
    </source>
</evidence>
<name>A0A7W6ID06_9HYPH</name>
<evidence type="ECO:0000256" key="4">
    <source>
        <dbReference type="ARBA" id="ARBA00022723"/>
    </source>
</evidence>
<evidence type="ECO:0000313" key="11">
    <source>
        <dbReference type="EMBL" id="MBB4039144.1"/>
    </source>
</evidence>
<comment type="similarity">
    <text evidence="2 10">Belongs to the purine nucleoside phosphorylase YfiH/LACC1 family.</text>
</comment>
<dbReference type="RefSeq" id="WP_027314961.1">
    <property type="nucleotide sequence ID" value="NZ_JACIDC010000002.1"/>
</dbReference>
<keyword evidence="5" id="KW-0378">Hydrolase</keyword>
<dbReference type="CDD" id="cd16833">
    <property type="entry name" value="YfiH"/>
    <property type="match status" value="1"/>
</dbReference>
<evidence type="ECO:0000256" key="10">
    <source>
        <dbReference type="RuleBase" id="RU361274"/>
    </source>
</evidence>
<accession>A0A7W6ID06</accession>
<dbReference type="InterPro" id="IPR003730">
    <property type="entry name" value="Cu_polyphenol_OxRdtase"/>
</dbReference>
<evidence type="ECO:0000313" key="12">
    <source>
        <dbReference type="Proteomes" id="UP000519439"/>
    </source>
</evidence>
<dbReference type="InterPro" id="IPR038371">
    <property type="entry name" value="Cu_polyphenol_OxRdtase_sf"/>
</dbReference>
<evidence type="ECO:0000256" key="2">
    <source>
        <dbReference type="ARBA" id="ARBA00007353"/>
    </source>
</evidence>
<dbReference type="GO" id="GO:0005507">
    <property type="term" value="F:copper ion binding"/>
    <property type="evidence" value="ECO:0007669"/>
    <property type="project" value="TreeGrafter"/>
</dbReference>
<comment type="catalytic activity">
    <reaction evidence="8">
        <text>adenosine + phosphate = alpha-D-ribose 1-phosphate + adenine</text>
        <dbReference type="Rhea" id="RHEA:27642"/>
        <dbReference type="ChEBI" id="CHEBI:16335"/>
        <dbReference type="ChEBI" id="CHEBI:16708"/>
        <dbReference type="ChEBI" id="CHEBI:43474"/>
        <dbReference type="ChEBI" id="CHEBI:57720"/>
        <dbReference type="EC" id="2.4.2.1"/>
    </reaction>
    <physiologicalReaction direction="left-to-right" evidence="8">
        <dbReference type="Rhea" id="RHEA:27643"/>
    </physiologicalReaction>
</comment>
<dbReference type="NCBIfam" id="TIGR00726">
    <property type="entry name" value="peptidoglycan editing factor PgeF"/>
    <property type="match status" value="1"/>
</dbReference>
<keyword evidence="4" id="KW-0479">Metal-binding</keyword>
<comment type="caution">
    <text evidence="11">The sequence shown here is derived from an EMBL/GenBank/DDBJ whole genome shotgun (WGS) entry which is preliminary data.</text>
</comment>
<dbReference type="AlphaFoldDB" id="A0A7W6ID06"/>
<keyword evidence="3" id="KW-0808">Transferase</keyword>
<dbReference type="Proteomes" id="UP000519439">
    <property type="component" value="Unassembled WGS sequence"/>
</dbReference>
<dbReference type="PANTHER" id="PTHR30616">
    <property type="entry name" value="UNCHARACTERIZED PROTEIN YFIH"/>
    <property type="match status" value="1"/>
</dbReference>
<dbReference type="EMBL" id="JACIDC010000002">
    <property type="protein sequence ID" value="MBB4039144.1"/>
    <property type="molecule type" value="Genomic_DNA"/>
</dbReference>
<comment type="catalytic activity">
    <reaction evidence="7">
        <text>adenosine + H2O + H(+) = inosine + NH4(+)</text>
        <dbReference type="Rhea" id="RHEA:24408"/>
        <dbReference type="ChEBI" id="CHEBI:15377"/>
        <dbReference type="ChEBI" id="CHEBI:15378"/>
        <dbReference type="ChEBI" id="CHEBI:16335"/>
        <dbReference type="ChEBI" id="CHEBI:17596"/>
        <dbReference type="ChEBI" id="CHEBI:28938"/>
        <dbReference type="EC" id="3.5.4.4"/>
    </reaction>
    <physiologicalReaction direction="left-to-right" evidence="7">
        <dbReference type="Rhea" id="RHEA:24409"/>
    </physiologicalReaction>
</comment>
<comment type="catalytic activity">
    <reaction evidence="9">
        <text>S-methyl-5'-thioadenosine + phosphate = 5-(methylsulfanyl)-alpha-D-ribose 1-phosphate + adenine</text>
        <dbReference type="Rhea" id="RHEA:11852"/>
        <dbReference type="ChEBI" id="CHEBI:16708"/>
        <dbReference type="ChEBI" id="CHEBI:17509"/>
        <dbReference type="ChEBI" id="CHEBI:43474"/>
        <dbReference type="ChEBI" id="CHEBI:58533"/>
        <dbReference type="EC" id="2.4.2.28"/>
    </reaction>
    <physiologicalReaction direction="left-to-right" evidence="9">
        <dbReference type="Rhea" id="RHEA:11853"/>
    </physiologicalReaction>
</comment>
<evidence type="ECO:0000256" key="1">
    <source>
        <dbReference type="ARBA" id="ARBA00000553"/>
    </source>
</evidence>
<evidence type="ECO:0000256" key="8">
    <source>
        <dbReference type="ARBA" id="ARBA00048968"/>
    </source>
</evidence>
<proteinExistence type="inferred from homology"/>
<keyword evidence="12" id="KW-1185">Reference proteome</keyword>
<dbReference type="PANTHER" id="PTHR30616:SF2">
    <property type="entry name" value="PURINE NUCLEOSIDE PHOSPHORYLASE LACC1"/>
    <property type="match status" value="1"/>
</dbReference>
<dbReference type="SUPFAM" id="SSF64438">
    <property type="entry name" value="CNF1/YfiH-like putative cysteine hydrolases"/>
    <property type="match status" value="1"/>
</dbReference>
<organism evidence="11 12">
    <name type="scientific">Microvirga flocculans</name>
    <dbReference type="NCBI Taxonomy" id="217168"/>
    <lineage>
        <taxon>Bacteria</taxon>
        <taxon>Pseudomonadati</taxon>
        <taxon>Pseudomonadota</taxon>
        <taxon>Alphaproteobacteria</taxon>
        <taxon>Hyphomicrobiales</taxon>
        <taxon>Methylobacteriaceae</taxon>
        <taxon>Microvirga</taxon>
    </lineage>
</organism>
<comment type="catalytic activity">
    <reaction evidence="1">
        <text>inosine + phosphate = alpha-D-ribose 1-phosphate + hypoxanthine</text>
        <dbReference type="Rhea" id="RHEA:27646"/>
        <dbReference type="ChEBI" id="CHEBI:17368"/>
        <dbReference type="ChEBI" id="CHEBI:17596"/>
        <dbReference type="ChEBI" id="CHEBI:43474"/>
        <dbReference type="ChEBI" id="CHEBI:57720"/>
        <dbReference type="EC" id="2.4.2.1"/>
    </reaction>
    <physiologicalReaction direction="left-to-right" evidence="1">
        <dbReference type="Rhea" id="RHEA:27647"/>
    </physiologicalReaction>
</comment>
<reference evidence="11 12" key="1">
    <citation type="submission" date="2020-08" db="EMBL/GenBank/DDBJ databases">
        <title>Genomic Encyclopedia of Type Strains, Phase IV (KMG-IV): sequencing the most valuable type-strain genomes for metagenomic binning, comparative biology and taxonomic classification.</title>
        <authorList>
            <person name="Goeker M."/>
        </authorList>
    </citation>
    <scope>NUCLEOTIDE SEQUENCE [LARGE SCALE GENOMIC DNA]</scope>
    <source>
        <strain evidence="11 12">DSM 15743</strain>
    </source>
</reference>
<protein>
    <recommendedName>
        <fullName evidence="10">Purine nucleoside phosphorylase</fullName>
    </recommendedName>
</protein>
<evidence type="ECO:0000256" key="7">
    <source>
        <dbReference type="ARBA" id="ARBA00047989"/>
    </source>
</evidence>
<gene>
    <name evidence="11" type="ORF">GGR34_000779</name>
</gene>
<dbReference type="Pfam" id="PF02578">
    <property type="entry name" value="Cu-oxidase_4"/>
    <property type="match status" value="1"/>
</dbReference>